<dbReference type="Proteomes" id="UP000634529">
    <property type="component" value="Unassembled WGS sequence"/>
</dbReference>
<dbReference type="RefSeq" id="WP_028594663.1">
    <property type="nucleotide sequence ID" value="NZ_JACYTN010000003.1"/>
</dbReference>
<evidence type="ECO:0000313" key="1">
    <source>
        <dbReference type="EMBL" id="MBD8498004.1"/>
    </source>
</evidence>
<organism evidence="1 2">
    <name type="scientific">Paenibacillus arenosi</name>
    <dbReference type="NCBI Taxonomy" id="2774142"/>
    <lineage>
        <taxon>Bacteria</taxon>
        <taxon>Bacillati</taxon>
        <taxon>Bacillota</taxon>
        <taxon>Bacilli</taxon>
        <taxon>Bacillales</taxon>
        <taxon>Paenibacillaceae</taxon>
        <taxon>Paenibacillus</taxon>
    </lineage>
</organism>
<dbReference type="EMBL" id="JACYTN010000003">
    <property type="protein sequence ID" value="MBD8498004.1"/>
    <property type="molecule type" value="Genomic_DNA"/>
</dbReference>
<protein>
    <submittedName>
        <fullName evidence="1">Uncharacterized protein</fullName>
    </submittedName>
</protein>
<keyword evidence="2" id="KW-1185">Reference proteome</keyword>
<reference evidence="1 2" key="1">
    <citation type="submission" date="2020-09" db="EMBL/GenBank/DDBJ databases">
        <title>Paenibacillus sp. CAU 1523 isolated from sand of Haeundae Beach.</title>
        <authorList>
            <person name="Kim W."/>
        </authorList>
    </citation>
    <scope>NUCLEOTIDE SEQUENCE [LARGE SCALE GENOMIC DNA]</scope>
    <source>
        <strain evidence="1 2">CAU 1523</strain>
    </source>
</reference>
<sequence>MFGSNGFGFGNKSARVGDQIDAEVKGLKNMVNSVNMVAQQFDFVESQLQQFAQIIGNSDPMAAMQFQNLQAQINNIQGQIVASLGQINQGLTNIDALTDKIQN</sequence>
<accession>A0ABR9AWH7</accession>
<proteinExistence type="predicted"/>
<gene>
    <name evidence="1" type="ORF">IFO66_06755</name>
</gene>
<comment type="caution">
    <text evidence="1">The sequence shown here is derived from an EMBL/GenBank/DDBJ whole genome shotgun (WGS) entry which is preliminary data.</text>
</comment>
<name>A0ABR9AWH7_9BACL</name>
<evidence type="ECO:0000313" key="2">
    <source>
        <dbReference type="Proteomes" id="UP000634529"/>
    </source>
</evidence>